<accession>D4AKH1</accession>
<gene>
    <name evidence="2" type="ORF">ARB_04814</name>
</gene>
<reference evidence="3" key="1">
    <citation type="journal article" date="2011" name="Genome Biol.">
        <title>Comparative and functional genomics provide insights into the pathogenicity of dermatophytic fungi.</title>
        <authorList>
            <person name="Burmester A."/>
            <person name="Shelest E."/>
            <person name="Gloeckner G."/>
            <person name="Heddergott C."/>
            <person name="Schindler S."/>
            <person name="Staib P."/>
            <person name="Heidel A."/>
            <person name="Felder M."/>
            <person name="Petzold A."/>
            <person name="Szafranski K."/>
            <person name="Feuermann M."/>
            <person name="Pedruzzi I."/>
            <person name="Priebe S."/>
            <person name="Groth M."/>
            <person name="Winkler R."/>
            <person name="Li W."/>
            <person name="Kniemeyer O."/>
            <person name="Schroeckh V."/>
            <person name="Hertweck C."/>
            <person name="Hube B."/>
            <person name="White T.C."/>
            <person name="Platzer M."/>
            <person name="Guthke R."/>
            <person name="Heitman J."/>
            <person name="Woestemeyer J."/>
            <person name="Zipfel P.F."/>
            <person name="Monod M."/>
            <person name="Brakhage A.A."/>
        </authorList>
    </citation>
    <scope>NUCLEOTIDE SEQUENCE [LARGE SCALE GENOMIC DNA]</scope>
    <source>
        <strain evidence="3">ATCC MYA-4681 / CBS 112371</strain>
    </source>
</reference>
<sequence>MSRRRRGEGRASDEGEEEEEEKRTGRSKKEDEQKKKKKKRRRTNAAKGVKQASQRGGSGRAAAETMQPLKARIRNTDTCTFAHASRKKQRRSRRFFGLSMMLQAAVVKVKVEVGAELITSGYDEAWAVGHAHPDRRIEASQRPPRLRAGPGKKAALQQRVGVPLVALISRHTPGMGLSRQLDAYTSPECSLKDGGSQAHLQQHGTTNHTRSPEEPIRSG</sequence>
<evidence type="ECO:0000313" key="3">
    <source>
        <dbReference type="Proteomes" id="UP000008866"/>
    </source>
</evidence>
<name>D4AKH1_ARTBC</name>
<keyword evidence="3" id="KW-1185">Reference proteome</keyword>
<organism evidence="2 3">
    <name type="scientific">Arthroderma benhamiae (strain ATCC MYA-4681 / CBS 112371)</name>
    <name type="common">Trichophyton mentagrophytes</name>
    <dbReference type="NCBI Taxonomy" id="663331"/>
    <lineage>
        <taxon>Eukaryota</taxon>
        <taxon>Fungi</taxon>
        <taxon>Dikarya</taxon>
        <taxon>Ascomycota</taxon>
        <taxon>Pezizomycotina</taxon>
        <taxon>Eurotiomycetes</taxon>
        <taxon>Eurotiomycetidae</taxon>
        <taxon>Onygenales</taxon>
        <taxon>Arthrodermataceae</taxon>
        <taxon>Trichophyton</taxon>
    </lineage>
</organism>
<feature type="compositionally biased region" description="Polar residues" evidence="1">
    <location>
        <begin position="198"/>
        <end position="209"/>
    </location>
</feature>
<protein>
    <submittedName>
        <fullName evidence="2">Uncharacterized protein</fullName>
    </submittedName>
</protein>
<comment type="caution">
    <text evidence="2">The sequence shown here is derived from an EMBL/GenBank/DDBJ whole genome shotgun (WGS) entry which is preliminary data.</text>
</comment>
<dbReference type="HOGENOM" id="CLU_1261218_0_0_1"/>
<dbReference type="RefSeq" id="XP_003016525.1">
    <property type="nucleotide sequence ID" value="XM_003016479.1"/>
</dbReference>
<feature type="compositionally biased region" description="Basic and acidic residues" evidence="1">
    <location>
        <begin position="21"/>
        <end position="34"/>
    </location>
</feature>
<dbReference type="Proteomes" id="UP000008866">
    <property type="component" value="Unassembled WGS sequence"/>
</dbReference>
<proteinExistence type="predicted"/>
<dbReference type="AlphaFoldDB" id="D4AKH1"/>
<feature type="compositionally biased region" description="Low complexity" evidence="1">
    <location>
        <begin position="51"/>
        <end position="63"/>
    </location>
</feature>
<feature type="compositionally biased region" description="Basic residues" evidence="1">
    <location>
        <begin position="35"/>
        <end position="44"/>
    </location>
</feature>
<feature type="region of interest" description="Disordered" evidence="1">
    <location>
        <begin position="189"/>
        <end position="219"/>
    </location>
</feature>
<evidence type="ECO:0000256" key="1">
    <source>
        <dbReference type="SAM" id="MobiDB-lite"/>
    </source>
</evidence>
<dbReference type="KEGG" id="abe:ARB_04814"/>
<dbReference type="GeneID" id="9522007"/>
<feature type="compositionally biased region" description="Basic and acidic residues" evidence="1">
    <location>
        <begin position="210"/>
        <end position="219"/>
    </location>
</feature>
<evidence type="ECO:0000313" key="2">
    <source>
        <dbReference type="EMBL" id="EFE35880.1"/>
    </source>
</evidence>
<dbReference type="eggNOG" id="ENOG502T554">
    <property type="taxonomic scope" value="Eukaryota"/>
</dbReference>
<dbReference type="EMBL" id="ABSU01000002">
    <property type="protein sequence ID" value="EFE35880.1"/>
    <property type="molecule type" value="Genomic_DNA"/>
</dbReference>
<feature type="region of interest" description="Disordered" evidence="1">
    <location>
        <begin position="1"/>
        <end position="68"/>
    </location>
</feature>